<keyword evidence="14" id="KW-1185">Reference proteome</keyword>
<dbReference type="InterPro" id="IPR050901">
    <property type="entry name" value="BP-dep_ABC_trans_perm"/>
</dbReference>
<feature type="transmembrane region" description="Helical" evidence="11">
    <location>
        <begin position="12"/>
        <end position="32"/>
    </location>
</feature>
<evidence type="ECO:0000256" key="2">
    <source>
        <dbReference type="ARBA" id="ARBA00004651"/>
    </source>
</evidence>
<dbReference type="PANTHER" id="PTHR32243">
    <property type="entry name" value="MALTOSE TRANSPORT SYSTEM PERMEASE-RELATED"/>
    <property type="match status" value="1"/>
</dbReference>
<sequence length="289" mass="32127">MRPKILFFKSVPIALILVISAPILLGYLWVFVRTFSVNMYGMRPIGGFTMRNWMTIVRDPLLWRLAGNTLILATGLTVGILLISCAAAYPLARMTFRGRKAYLSLSLVLHAFPSVTLLIAIFFVLRFIAGIPVIGRGIPIIGGFGYNTLGGVILVSISFLLPLGIWLMKGFFDNVSWDLERAALIDGCSRFRTWWQILIPQIRPGIAALGIFSFMHGWSAFIIPYTFMLDDRTSVMSTYLNLLTSGDRAIDYGLVSAVALFQLLPILMFYIFTQKYLLTIFGGGMKGGG</sequence>
<comment type="subcellular location">
    <subcellularLocation>
        <location evidence="2 11">Cell membrane</location>
        <topology evidence="2 11">Multi-pass membrane protein</topology>
    </subcellularLocation>
</comment>
<keyword evidence="9 11" id="KW-0472">Membrane</keyword>
<keyword evidence="6" id="KW-0762">Sugar transport</keyword>
<keyword evidence="8 11" id="KW-1133">Transmembrane helix</keyword>
<dbReference type="GO" id="GO:0042956">
    <property type="term" value="P:maltodextrin transmembrane transport"/>
    <property type="evidence" value="ECO:0007669"/>
    <property type="project" value="TreeGrafter"/>
</dbReference>
<comment type="function">
    <text evidence="1">Part of the ABC transporter complex MalEFGK involved in maltose/maltodextrin import. Probably responsible for the translocation of the substrate across the membrane.</text>
</comment>
<organism evidence="13 14">
    <name type="scientific">Alkalispirochaeta americana</name>
    <dbReference type="NCBI Taxonomy" id="159291"/>
    <lineage>
        <taxon>Bacteria</taxon>
        <taxon>Pseudomonadati</taxon>
        <taxon>Spirochaetota</taxon>
        <taxon>Spirochaetia</taxon>
        <taxon>Spirochaetales</taxon>
        <taxon>Spirochaetaceae</taxon>
        <taxon>Alkalispirochaeta</taxon>
    </lineage>
</organism>
<feature type="transmembrane region" description="Helical" evidence="11">
    <location>
        <begin position="249"/>
        <end position="272"/>
    </location>
</feature>
<evidence type="ECO:0000256" key="9">
    <source>
        <dbReference type="ARBA" id="ARBA00023136"/>
    </source>
</evidence>
<dbReference type="CDD" id="cd06261">
    <property type="entry name" value="TM_PBP2"/>
    <property type="match status" value="1"/>
</dbReference>
<evidence type="ECO:0000313" key="13">
    <source>
        <dbReference type="EMBL" id="SIR03921.1"/>
    </source>
</evidence>
<proteinExistence type="inferred from homology"/>
<evidence type="ECO:0000256" key="8">
    <source>
        <dbReference type="ARBA" id="ARBA00022989"/>
    </source>
</evidence>
<dbReference type="AlphaFoldDB" id="A0A1N6XNY4"/>
<feature type="transmembrane region" description="Helical" evidence="11">
    <location>
        <begin position="70"/>
        <end position="89"/>
    </location>
</feature>
<evidence type="ECO:0000256" key="10">
    <source>
        <dbReference type="ARBA" id="ARBA00041109"/>
    </source>
</evidence>
<feature type="transmembrane region" description="Helical" evidence="11">
    <location>
        <begin position="206"/>
        <end position="229"/>
    </location>
</feature>
<evidence type="ECO:0000256" key="3">
    <source>
        <dbReference type="ARBA" id="ARBA00009047"/>
    </source>
</evidence>
<protein>
    <recommendedName>
        <fullName evidence="10">Maltose/maltodextrin transport system permease protein MalG</fullName>
    </recommendedName>
</protein>
<dbReference type="InterPro" id="IPR035906">
    <property type="entry name" value="MetI-like_sf"/>
</dbReference>
<evidence type="ECO:0000256" key="7">
    <source>
        <dbReference type="ARBA" id="ARBA00022692"/>
    </source>
</evidence>
<dbReference type="STRING" id="159291.SAMN05920897_1284"/>
<dbReference type="GO" id="GO:0005886">
    <property type="term" value="C:plasma membrane"/>
    <property type="evidence" value="ECO:0007669"/>
    <property type="project" value="UniProtKB-SubCell"/>
</dbReference>
<accession>A0A1N6XNY4</accession>
<feature type="transmembrane region" description="Helical" evidence="11">
    <location>
        <begin position="101"/>
        <end position="129"/>
    </location>
</feature>
<dbReference type="InterPro" id="IPR000515">
    <property type="entry name" value="MetI-like"/>
</dbReference>
<feature type="domain" description="ABC transmembrane type-1" evidence="12">
    <location>
        <begin position="66"/>
        <end position="273"/>
    </location>
</feature>
<dbReference type="Pfam" id="PF00528">
    <property type="entry name" value="BPD_transp_1"/>
    <property type="match status" value="1"/>
</dbReference>
<name>A0A1N6XNY4_9SPIO</name>
<reference evidence="14" key="1">
    <citation type="submission" date="2017-01" db="EMBL/GenBank/DDBJ databases">
        <authorList>
            <person name="Varghese N."/>
            <person name="Submissions S."/>
        </authorList>
    </citation>
    <scope>NUCLEOTIDE SEQUENCE [LARGE SCALE GENOMIC DNA]</scope>
    <source>
        <strain evidence="14">ASpG1</strain>
    </source>
</reference>
<dbReference type="PROSITE" id="PS50928">
    <property type="entry name" value="ABC_TM1"/>
    <property type="match status" value="1"/>
</dbReference>
<evidence type="ECO:0000256" key="11">
    <source>
        <dbReference type="RuleBase" id="RU363032"/>
    </source>
</evidence>
<evidence type="ECO:0000256" key="4">
    <source>
        <dbReference type="ARBA" id="ARBA00022448"/>
    </source>
</evidence>
<evidence type="ECO:0000259" key="12">
    <source>
        <dbReference type="PROSITE" id="PS50928"/>
    </source>
</evidence>
<dbReference type="PANTHER" id="PTHR32243:SF50">
    <property type="entry name" value="MALTOSE_MALTODEXTRIN TRANSPORT SYSTEM PERMEASE PROTEIN MALG"/>
    <property type="match status" value="1"/>
</dbReference>
<feature type="transmembrane region" description="Helical" evidence="11">
    <location>
        <begin position="149"/>
        <end position="168"/>
    </location>
</feature>
<evidence type="ECO:0000256" key="6">
    <source>
        <dbReference type="ARBA" id="ARBA00022597"/>
    </source>
</evidence>
<dbReference type="SUPFAM" id="SSF161098">
    <property type="entry name" value="MetI-like"/>
    <property type="match status" value="1"/>
</dbReference>
<dbReference type="EMBL" id="FTMS01000028">
    <property type="protein sequence ID" value="SIR03921.1"/>
    <property type="molecule type" value="Genomic_DNA"/>
</dbReference>
<dbReference type="GO" id="GO:0015423">
    <property type="term" value="F:ABC-type maltose transporter activity"/>
    <property type="evidence" value="ECO:0007669"/>
    <property type="project" value="TreeGrafter"/>
</dbReference>
<comment type="similarity">
    <text evidence="3">Belongs to the binding-protein-dependent transport system permease family. MalFG subfamily.</text>
</comment>
<keyword evidence="4 11" id="KW-0813">Transport</keyword>
<dbReference type="RefSeq" id="WP_076489912.1">
    <property type="nucleotide sequence ID" value="NZ_FTMS01000028.1"/>
</dbReference>
<dbReference type="Gene3D" id="1.10.3720.10">
    <property type="entry name" value="MetI-like"/>
    <property type="match status" value="1"/>
</dbReference>
<evidence type="ECO:0000256" key="1">
    <source>
        <dbReference type="ARBA" id="ARBA00002264"/>
    </source>
</evidence>
<evidence type="ECO:0000256" key="5">
    <source>
        <dbReference type="ARBA" id="ARBA00022475"/>
    </source>
</evidence>
<keyword evidence="5" id="KW-1003">Cell membrane</keyword>
<evidence type="ECO:0000313" key="14">
    <source>
        <dbReference type="Proteomes" id="UP000186400"/>
    </source>
</evidence>
<keyword evidence="7 11" id="KW-0812">Transmembrane</keyword>
<dbReference type="Proteomes" id="UP000186400">
    <property type="component" value="Unassembled WGS sequence"/>
</dbReference>
<gene>
    <name evidence="13" type="ORF">SAMN05920897_1284</name>
</gene>